<gene>
    <name evidence="2" type="ORF">PHY01_12090</name>
</gene>
<dbReference type="AlphaFoldDB" id="A0A4Y3WNK9"/>
<feature type="region of interest" description="Disordered" evidence="1">
    <location>
        <begin position="13"/>
        <end position="42"/>
    </location>
</feature>
<organism evidence="2 3">
    <name type="scientific">Pseudonocardia hydrocarbonoxydans</name>
    <dbReference type="NCBI Taxonomy" id="76726"/>
    <lineage>
        <taxon>Bacteria</taxon>
        <taxon>Bacillati</taxon>
        <taxon>Actinomycetota</taxon>
        <taxon>Actinomycetes</taxon>
        <taxon>Pseudonocardiales</taxon>
        <taxon>Pseudonocardiaceae</taxon>
        <taxon>Pseudonocardia</taxon>
    </lineage>
</organism>
<dbReference type="RefSeq" id="WP_246085728.1">
    <property type="nucleotide sequence ID" value="NZ_BAAARZ010000034.1"/>
</dbReference>
<dbReference type="EMBL" id="BJNG01000012">
    <property type="protein sequence ID" value="GEC18926.1"/>
    <property type="molecule type" value="Genomic_DNA"/>
</dbReference>
<reference evidence="2 3" key="1">
    <citation type="submission" date="2019-06" db="EMBL/GenBank/DDBJ databases">
        <title>Whole genome shotgun sequence of Pseudonocardia hydrocarbonoxydans NBRC 14498.</title>
        <authorList>
            <person name="Hosoyama A."/>
            <person name="Uohara A."/>
            <person name="Ohji S."/>
            <person name="Ichikawa N."/>
        </authorList>
    </citation>
    <scope>NUCLEOTIDE SEQUENCE [LARGE SCALE GENOMIC DNA]</scope>
    <source>
        <strain evidence="2 3">NBRC 14498</strain>
    </source>
</reference>
<protein>
    <submittedName>
        <fullName evidence="2">Uncharacterized protein</fullName>
    </submittedName>
</protein>
<dbReference type="Proteomes" id="UP000320338">
    <property type="component" value="Unassembled WGS sequence"/>
</dbReference>
<name>A0A4Y3WNK9_9PSEU</name>
<comment type="caution">
    <text evidence="2">The sequence shown here is derived from an EMBL/GenBank/DDBJ whole genome shotgun (WGS) entry which is preliminary data.</text>
</comment>
<feature type="compositionally biased region" description="Acidic residues" evidence="1">
    <location>
        <begin position="30"/>
        <end position="42"/>
    </location>
</feature>
<evidence type="ECO:0000313" key="3">
    <source>
        <dbReference type="Proteomes" id="UP000320338"/>
    </source>
</evidence>
<dbReference type="NCBIfam" id="NF040714">
    <property type="entry name" value="streptamidine"/>
    <property type="match status" value="1"/>
</dbReference>
<accession>A0A4Y3WNK9</accession>
<keyword evidence="3" id="KW-1185">Reference proteome</keyword>
<proteinExistence type="predicted"/>
<evidence type="ECO:0000313" key="2">
    <source>
        <dbReference type="EMBL" id="GEC18926.1"/>
    </source>
</evidence>
<evidence type="ECO:0000256" key="1">
    <source>
        <dbReference type="SAM" id="MobiDB-lite"/>
    </source>
</evidence>
<sequence length="42" mass="4716">MKDVFTQVEMERALPHNSASHSNALVENPFDVDQESIVEDGE</sequence>